<proteinExistence type="predicted"/>
<evidence type="ECO:0000313" key="3">
    <source>
        <dbReference type="Proteomes" id="UP000265618"/>
    </source>
</evidence>
<gene>
    <name evidence="2" type="ORF">KIPB_001219</name>
</gene>
<sequence length="53" mass="5930">MIGKTKKSGRSSSKKKNGRGQVLSTVHRGHTFERCTLTGPHCFRYGPSTMYND</sequence>
<feature type="compositionally biased region" description="Basic residues" evidence="1">
    <location>
        <begin position="1"/>
        <end position="18"/>
    </location>
</feature>
<comment type="caution">
    <text evidence="2">The sequence shown here is derived from an EMBL/GenBank/DDBJ whole genome shotgun (WGS) entry which is preliminary data.</text>
</comment>
<evidence type="ECO:0000313" key="2">
    <source>
        <dbReference type="EMBL" id="GCA62103.1"/>
    </source>
</evidence>
<dbReference type="EMBL" id="BDIP01000167">
    <property type="protein sequence ID" value="GCA62103.1"/>
    <property type="molecule type" value="Genomic_DNA"/>
</dbReference>
<reference evidence="2 3" key="1">
    <citation type="journal article" date="2018" name="PLoS ONE">
        <title>The draft genome of Kipferlia bialata reveals reductive genome evolution in fornicate parasites.</title>
        <authorList>
            <person name="Tanifuji G."/>
            <person name="Takabayashi S."/>
            <person name="Kume K."/>
            <person name="Takagi M."/>
            <person name="Nakayama T."/>
            <person name="Kamikawa R."/>
            <person name="Inagaki Y."/>
            <person name="Hashimoto T."/>
        </authorList>
    </citation>
    <scope>NUCLEOTIDE SEQUENCE [LARGE SCALE GENOMIC DNA]</scope>
    <source>
        <strain evidence="2">NY0173</strain>
    </source>
</reference>
<dbReference type="AlphaFoldDB" id="A0A391NUE5"/>
<name>A0A391NUE5_9EUKA</name>
<protein>
    <submittedName>
        <fullName evidence="2">Uncharacterized protein</fullName>
    </submittedName>
</protein>
<feature type="non-terminal residue" evidence="2">
    <location>
        <position position="53"/>
    </location>
</feature>
<feature type="region of interest" description="Disordered" evidence="1">
    <location>
        <begin position="1"/>
        <end position="25"/>
    </location>
</feature>
<organism evidence="2 3">
    <name type="scientific">Kipferlia bialata</name>
    <dbReference type="NCBI Taxonomy" id="797122"/>
    <lineage>
        <taxon>Eukaryota</taxon>
        <taxon>Metamonada</taxon>
        <taxon>Carpediemonas-like organisms</taxon>
        <taxon>Kipferlia</taxon>
    </lineage>
</organism>
<evidence type="ECO:0000256" key="1">
    <source>
        <dbReference type="SAM" id="MobiDB-lite"/>
    </source>
</evidence>
<accession>A0A391NUE5</accession>
<dbReference type="Proteomes" id="UP000265618">
    <property type="component" value="Unassembled WGS sequence"/>
</dbReference>
<keyword evidence="3" id="KW-1185">Reference proteome</keyword>